<evidence type="ECO:0000256" key="3">
    <source>
        <dbReference type="ARBA" id="ARBA00022679"/>
    </source>
</evidence>
<protein>
    <recommendedName>
        <fullName evidence="5">Glycosyltransferase</fullName>
        <ecNumber evidence="5">2.4.1.-</ecNumber>
    </recommendedName>
</protein>
<proteinExistence type="inferred from homology"/>
<comment type="caution">
    <text evidence="6">The sequence shown here is derived from an EMBL/GenBank/DDBJ whole genome shotgun (WGS) entry which is preliminary data.</text>
</comment>
<name>A0AAD9XJ88_9ROSI</name>
<dbReference type="PANTHER" id="PTHR48047:SF150">
    <property type="entry name" value="SOLANIDINE UDP-GLUCOSE GLUCOSYLTRANSFERASE 1"/>
    <property type="match status" value="1"/>
</dbReference>
<evidence type="ECO:0000256" key="4">
    <source>
        <dbReference type="RuleBase" id="RU003718"/>
    </source>
</evidence>
<dbReference type="FunFam" id="3.40.50.2000:FF:000063">
    <property type="entry name" value="Glycosyltransferase"/>
    <property type="match status" value="1"/>
</dbReference>
<comment type="similarity">
    <text evidence="1 4">Belongs to the UDP-glycosyltransferase family.</text>
</comment>
<evidence type="ECO:0000256" key="2">
    <source>
        <dbReference type="ARBA" id="ARBA00022676"/>
    </source>
</evidence>
<dbReference type="Gene3D" id="3.40.50.2000">
    <property type="entry name" value="Glycogen Phosphorylase B"/>
    <property type="match status" value="2"/>
</dbReference>
<keyword evidence="3 4" id="KW-0808">Transferase</keyword>
<dbReference type="EMBL" id="JANJYI010000002">
    <property type="protein sequence ID" value="KAK2660320.1"/>
    <property type="molecule type" value="Genomic_DNA"/>
</dbReference>
<keyword evidence="7" id="KW-1185">Reference proteome</keyword>
<evidence type="ECO:0000256" key="5">
    <source>
        <dbReference type="RuleBase" id="RU362057"/>
    </source>
</evidence>
<dbReference type="InterPro" id="IPR035595">
    <property type="entry name" value="UDP_glycos_trans_CS"/>
</dbReference>
<accession>A0AAD9XJ88</accession>
<dbReference type="InterPro" id="IPR002213">
    <property type="entry name" value="UDP_glucos_trans"/>
</dbReference>
<dbReference type="Pfam" id="PF00201">
    <property type="entry name" value="UDPGT"/>
    <property type="match status" value="1"/>
</dbReference>
<evidence type="ECO:0000256" key="1">
    <source>
        <dbReference type="ARBA" id="ARBA00009995"/>
    </source>
</evidence>
<keyword evidence="2 4" id="KW-0328">Glycosyltransferase</keyword>
<gene>
    <name evidence="6" type="ORF">Ddye_006853</name>
</gene>
<dbReference type="GO" id="GO:0035251">
    <property type="term" value="F:UDP-glucosyltransferase activity"/>
    <property type="evidence" value="ECO:0007669"/>
    <property type="project" value="TreeGrafter"/>
</dbReference>
<sequence length="473" mass="53154">MESENRPLRAHFIPYLSTSHLMPQVDMAMIFAAHGVDVTIITTYFNSLLFQKSIDKAITCGHRINVHKLKFPFKEVGLPEGLENFRDATSYEHRQKIGKGVSMLQIPIEQFIRDNRPDFIVADMFLYWASDLASDLGIPRLTSYATGHLALCAADCLLRYGPHKTVQSDKEPFLLPGLPGKIQMTRSEIAEWIKVPNAYTSLMQMIDESIRKSYGVLVNSFYELEKDYADHYRNVLGIKSWSIGSVRLFNARNGSGNDDKHDCLTWLDSQNPNSVVYVSFGSLCSFSSAQISAIAKALDSMNHPFIWVVRNEDRENEWLPRGLEEKITKSNKGLIIKGWAPQLSILEHPAVGGFLTHCGWNSVLETIAAEVPMATWPLGADQFYNEKLITQVLGVGVKVGTEVWTQLLEESRSYVEKEKIEKAVNELMGGGDEAEMRRKKVKELSVIAKAAVKEGGSSYSNVTALLDELRQCR</sequence>
<dbReference type="PANTHER" id="PTHR48047">
    <property type="entry name" value="GLYCOSYLTRANSFERASE"/>
    <property type="match status" value="1"/>
</dbReference>
<evidence type="ECO:0000313" key="6">
    <source>
        <dbReference type="EMBL" id="KAK2660320.1"/>
    </source>
</evidence>
<dbReference type="CDD" id="cd03784">
    <property type="entry name" value="GT1_Gtf-like"/>
    <property type="match status" value="1"/>
</dbReference>
<dbReference type="AlphaFoldDB" id="A0AAD9XJ88"/>
<reference evidence="6" key="1">
    <citation type="journal article" date="2023" name="Plant J.">
        <title>Genome sequences and population genomics provide insights into the demographic history, inbreeding, and mutation load of two 'living fossil' tree species of Dipteronia.</title>
        <authorList>
            <person name="Feng Y."/>
            <person name="Comes H.P."/>
            <person name="Chen J."/>
            <person name="Zhu S."/>
            <person name="Lu R."/>
            <person name="Zhang X."/>
            <person name="Li P."/>
            <person name="Qiu J."/>
            <person name="Olsen K.M."/>
            <person name="Qiu Y."/>
        </authorList>
    </citation>
    <scope>NUCLEOTIDE SEQUENCE</scope>
    <source>
        <strain evidence="6">KIB01</strain>
    </source>
</reference>
<dbReference type="SUPFAM" id="SSF53756">
    <property type="entry name" value="UDP-Glycosyltransferase/glycogen phosphorylase"/>
    <property type="match status" value="1"/>
</dbReference>
<dbReference type="PROSITE" id="PS00375">
    <property type="entry name" value="UDPGT"/>
    <property type="match status" value="1"/>
</dbReference>
<dbReference type="Proteomes" id="UP001280121">
    <property type="component" value="Unassembled WGS sequence"/>
</dbReference>
<evidence type="ECO:0000313" key="7">
    <source>
        <dbReference type="Proteomes" id="UP001280121"/>
    </source>
</evidence>
<dbReference type="EC" id="2.4.1.-" evidence="5"/>
<organism evidence="6 7">
    <name type="scientific">Dipteronia dyeriana</name>
    <dbReference type="NCBI Taxonomy" id="168575"/>
    <lineage>
        <taxon>Eukaryota</taxon>
        <taxon>Viridiplantae</taxon>
        <taxon>Streptophyta</taxon>
        <taxon>Embryophyta</taxon>
        <taxon>Tracheophyta</taxon>
        <taxon>Spermatophyta</taxon>
        <taxon>Magnoliopsida</taxon>
        <taxon>eudicotyledons</taxon>
        <taxon>Gunneridae</taxon>
        <taxon>Pentapetalae</taxon>
        <taxon>rosids</taxon>
        <taxon>malvids</taxon>
        <taxon>Sapindales</taxon>
        <taxon>Sapindaceae</taxon>
        <taxon>Hippocastanoideae</taxon>
        <taxon>Acereae</taxon>
        <taxon>Dipteronia</taxon>
    </lineage>
</organism>